<proteinExistence type="predicted"/>
<dbReference type="EMBL" id="GBXM01067503">
    <property type="protein sequence ID" value="JAH41074.1"/>
    <property type="molecule type" value="Transcribed_RNA"/>
</dbReference>
<organism evidence="1">
    <name type="scientific">Anguilla anguilla</name>
    <name type="common">European freshwater eel</name>
    <name type="synonym">Muraena anguilla</name>
    <dbReference type="NCBI Taxonomy" id="7936"/>
    <lineage>
        <taxon>Eukaryota</taxon>
        <taxon>Metazoa</taxon>
        <taxon>Chordata</taxon>
        <taxon>Craniata</taxon>
        <taxon>Vertebrata</taxon>
        <taxon>Euteleostomi</taxon>
        <taxon>Actinopterygii</taxon>
        <taxon>Neopterygii</taxon>
        <taxon>Teleostei</taxon>
        <taxon>Anguilliformes</taxon>
        <taxon>Anguillidae</taxon>
        <taxon>Anguilla</taxon>
    </lineage>
</organism>
<reference evidence="1" key="2">
    <citation type="journal article" date="2015" name="Fish Shellfish Immunol.">
        <title>Early steps in the European eel (Anguilla anguilla)-Vibrio vulnificus interaction in the gills: Role of the RtxA13 toxin.</title>
        <authorList>
            <person name="Callol A."/>
            <person name="Pajuelo D."/>
            <person name="Ebbesson L."/>
            <person name="Teles M."/>
            <person name="MacKenzie S."/>
            <person name="Amaro C."/>
        </authorList>
    </citation>
    <scope>NUCLEOTIDE SEQUENCE</scope>
</reference>
<protein>
    <submittedName>
        <fullName evidence="1">Uncharacterized protein</fullName>
    </submittedName>
</protein>
<name>A0A0E9SI72_ANGAN</name>
<sequence>MKEKSGIKCAEPGGYTVCSGWTSLPKSQLWLDWSSLFFNVDLSFLARLNREV</sequence>
<reference evidence="1" key="1">
    <citation type="submission" date="2014-11" db="EMBL/GenBank/DDBJ databases">
        <authorList>
            <person name="Amaro Gonzalez C."/>
        </authorList>
    </citation>
    <scope>NUCLEOTIDE SEQUENCE</scope>
</reference>
<evidence type="ECO:0000313" key="1">
    <source>
        <dbReference type="EMBL" id="JAH41074.1"/>
    </source>
</evidence>
<dbReference type="AlphaFoldDB" id="A0A0E9SI72"/>
<accession>A0A0E9SI72</accession>